<evidence type="ECO:0000313" key="2">
    <source>
        <dbReference type="Proteomes" id="UP000199236"/>
    </source>
</evidence>
<organism evidence="1 2">
    <name type="scientific">Cohaesibacter marisflavi</name>
    <dbReference type="NCBI Taxonomy" id="655353"/>
    <lineage>
        <taxon>Bacteria</taxon>
        <taxon>Pseudomonadati</taxon>
        <taxon>Pseudomonadota</taxon>
        <taxon>Alphaproteobacteria</taxon>
        <taxon>Hyphomicrobiales</taxon>
        <taxon>Cohaesibacteraceae</taxon>
    </lineage>
</organism>
<name>A0A1I5FR03_9HYPH</name>
<dbReference type="OrthoDB" id="8030924at2"/>
<accession>A0A1I5FR03</accession>
<dbReference type="STRING" id="655353.SAMN04488056_104169"/>
<evidence type="ECO:0000313" key="1">
    <source>
        <dbReference type="EMBL" id="SFO26210.1"/>
    </source>
</evidence>
<gene>
    <name evidence="1" type="ORF">SAMN04488056_104169</name>
</gene>
<reference evidence="1 2" key="1">
    <citation type="submission" date="2016-10" db="EMBL/GenBank/DDBJ databases">
        <authorList>
            <person name="de Groot N.N."/>
        </authorList>
    </citation>
    <scope>NUCLEOTIDE SEQUENCE [LARGE SCALE GENOMIC DNA]</scope>
    <source>
        <strain evidence="1 2">CGMCC 1.9157</strain>
    </source>
</reference>
<sequence>MRRSKDPRNKRLLAPLHANRHEQYKRKKHSLKPHQSQSYGDVVRRTFFFQLRLAADNLRDLMLSPIAIVAALLGLLRPSDPSWALDRLMLFGRATDRWINLFEEVDKDTPDHSGQTLDDLLDNVENKIKTKLDPETPAEESSWASCFEAFQASQQSRK</sequence>
<keyword evidence="2" id="KW-1185">Reference proteome</keyword>
<dbReference type="RefSeq" id="WP_139229248.1">
    <property type="nucleotide sequence ID" value="NZ_FOVR01000004.1"/>
</dbReference>
<dbReference type="Proteomes" id="UP000199236">
    <property type="component" value="Unassembled WGS sequence"/>
</dbReference>
<protein>
    <submittedName>
        <fullName evidence="1">Uncharacterized protein</fullName>
    </submittedName>
</protein>
<proteinExistence type="predicted"/>
<dbReference type="EMBL" id="FOVR01000004">
    <property type="protein sequence ID" value="SFO26210.1"/>
    <property type="molecule type" value="Genomic_DNA"/>
</dbReference>
<dbReference type="AlphaFoldDB" id="A0A1I5FR03"/>